<proteinExistence type="inferred from homology"/>
<dbReference type="InterPro" id="IPR036388">
    <property type="entry name" value="WH-like_DNA-bd_sf"/>
</dbReference>
<gene>
    <name evidence="7" type="ORF">GCM10009858_07230</name>
</gene>
<protein>
    <submittedName>
        <fullName evidence="7">PLP-dependent aminotransferase family protein</fullName>
    </submittedName>
</protein>
<dbReference type="SUPFAM" id="SSF53383">
    <property type="entry name" value="PLP-dependent transferases"/>
    <property type="match status" value="1"/>
</dbReference>
<dbReference type="Proteomes" id="UP001500730">
    <property type="component" value="Unassembled WGS sequence"/>
</dbReference>
<comment type="caution">
    <text evidence="7">The sequence shown here is derived from an EMBL/GenBank/DDBJ whole genome shotgun (WGS) entry which is preliminary data.</text>
</comment>
<keyword evidence="8" id="KW-1185">Reference proteome</keyword>
<comment type="similarity">
    <text evidence="1">In the C-terminal section; belongs to the class-I pyridoxal-phosphate-dependent aminotransferase family.</text>
</comment>
<feature type="domain" description="HTH gntR-type" evidence="6">
    <location>
        <begin position="11"/>
        <end position="79"/>
    </location>
</feature>
<dbReference type="PANTHER" id="PTHR46577">
    <property type="entry name" value="HTH-TYPE TRANSCRIPTIONAL REGULATORY PROTEIN GABR"/>
    <property type="match status" value="1"/>
</dbReference>
<dbReference type="InterPro" id="IPR000524">
    <property type="entry name" value="Tscrpt_reg_HTH_GntR"/>
</dbReference>
<dbReference type="RefSeq" id="WP_344253010.1">
    <property type="nucleotide sequence ID" value="NZ_BAAARE010000002.1"/>
</dbReference>
<dbReference type="EMBL" id="BAAARE010000002">
    <property type="protein sequence ID" value="GAA2472478.1"/>
    <property type="molecule type" value="Genomic_DNA"/>
</dbReference>
<dbReference type="Pfam" id="PF00392">
    <property type="entry name" value="GntR"/>
    <property type="match status" value="1"/>
</dbReference>
<dbReference type="CDD" id="cd07377">
    <property type="entry name" value="WHTH_GntR"/>
    <property type="match status" value="1"/>
</dbReference>
<dbReference type="InterPro" id="IPR004839">
    <property type="entry name" value="Aminotransferase_I/II_large"/>
</dbReference>
<keyword evidence="2" id="KW-0663">Pyridoxal phosphate</keyword>
<evidence type="ECO:0000256" key="1">
    <source>
        <dbReference type="ARBA" id="ARBA00005384"/>
    </source>
</evidence>
<evidence type="ECO:0000313" key="7">
    <source>
        <dbReference type="EMBL" id="GAA2472478.1"/>
    </source>
</evidence>
<evidence type="ECO:0000256" key="3">
    <source>
        <dbReference type="ARBA" id="ARBA00023015"/>
    </source>
</evidence>
<dbReference type="Gene3D" id="1.10.10.10">
    <property type="entry name" value="Winged helix-like DNA-binding domain superfamily/Winged helix DNA-binding domain"/>
    <property type="match status" value="1"/>
</dbReference>
<dbReference type="PANTHER" id="PTHR46577:SF1">
    <property type="entry name" value="HTH-TYPE TRANSCRIPTIONAL REGULATORY PROTEIN GABR"/>
    <property type="match status" value="1"/>
</dbReference>
<dbReference type="InterPro" id="IPR051446">
    <property type="entry name" value="HTH_trans_reg/aminotransferase"/>
</dbReference>
<evidence type="ECO:0000256" key="4">
    <source>
        <dbReference type="ARBA" id="ARBA00023125"/>
    </source>
</evidence>
<accession>A0ABN3KY55</accession>
<dbReference type="Pfam" id="PF00155">
    <property type="entry name" value="Aminotran_1_2"/>
    <property type="match status" value="1"/>
</dbReference>
<dbReference type="SMART" id="SM00345">
    <property type="entry name" value="HTH_GNTR"/>
    <property type="match status" value="1"/>
</dbReference>
<evidence type="ECO:0000313" key="8">
    <source>
        <dbReference type="Proteomes" id="UP001500730"/>
    </source>
</evidence>
<keyword evidence="5" id="KW-0804">Transcription</keyword>
<keyword evidence="4" id="KW-0238">DNA-binding</keyword>
<dbReference type="Gene3D" id="3.40.640.10">
    <property type="entry name" value="Type I PLP-dependent aspartate aminotransferase-like (Major domain)"/>
    <property type="match status" value="1"/>
</dbReference>
<organism evidence="7 8">
    <name type="scientific">Terrabacter carboxydivorans</name>
    <dbReference type="NCBI Taxonomy" id="619730"/>
    <lineage>
        <taxon>Bacteria</taxon>
        <taxon>Bacillati</taxon>
        <taxon>Actinomycetota</taxon>
        <taxon>Actinomycetes</taxon>
        <taxon>Micrococcales</taxon>
        <taxon>Intrasporangiaceae</taxon>
        <taxon>Terrabacter</taxon>
    </lineage>
</organism>
<evidence type="ECO:0000256" key="2">
    <source>
        <dbReference type="ARBA" id="ARBA00022898"/>
    </source>
</evidence>
<keyword evidence="3" id="KW-0805">Transcription regulation</keyword>
<keyword evidence="7" id="KW-0032">Aminotransferase</keyword>
<evidence type="ECO:0000256" key="5">
    <source>
        <dbReference type="ARBA" id="ARBA00023163"/>
    </source>
</evidence>
<dbReference type="InterPro" id="IPR036390">
    <property type="entry name" value="WH_DNA-bd_sf"/>
</dbReference>
<keyword evidence="7" id="KW-0808">Transferase</keyword>
<name>A0ABN3KY55_9MICO</name>
<reference evidence="7 8" key="1">
    <citation type="journal article" date="2019" name="Int. J. Syst. Evol. Microbiol.">
        <title>The Global Catalogue of Microorganisms (GCM) 10K type strain sequencing project: providing services to taxonomists for standard genome sequencing and annotation.</title>
        <authorList>
            <consortium name="The Broad Institute Genomics Platform"/>
            <consortium name="The Broad Institute Genome Sequencing Center for Infectious Disease"/>
            <person name="Wu L."/>
            <person name="Ma J."/>
        </authorList>
    </citation>
    <scope>NUCLEOTIDE SEQUENCE [LARGE SCALE GENOMIC DNA]</scope>
    <source>
        <strain evidence="7 8">JCM 16259</strain>
    </source>
</reference>
<dbReference type="GO" id="GO:0008483">
    <property type="term" value="F:transaminase activity"/>
    <property type="evidence" value="ECO:0007669"/>
    <property type="project" value="UniProtKB-KW"/>
</dbReference>
<evidence type="ECO:0000259" key="6">
    <source>
        <dbReference type="PROSITE" id="PS50949"/>
    </source>
</evidence>
<dbReference type="SUPFAM" id="SSF46785">
    <property type="entry name" value="Winged helix' DNA-binding domain"/>
    <property type="match status" value="1"/>
</dbReference>
<sequence>MDLHVTLTGTGDLTAQIYAQVRSAVLDGRLAGGDRVPASRDLAASLGVSRGTVTAAYDRLLAEELLESRRGAGTFVASGCVPPVDSSRQARPGAVAPTPLWGTSGEAAPGPAGAVHDFSVGVPDESLFPLATWRRLVSGTLRRGRLSVGTYDGPGGAAGGSRLEAEIARYAGRSRSVVASAADVVTTAGAQQALDLVARVLVEPGDVVALEDPGYTAAARLFATHRAVVRGVPVDGEGIVVEALPEAARLVYVTPSHQHPTGVAMSHSRRIALLEWAVRHGAVIVEDDYDSEFRFADRPLEPLQSLDRDGRVVYVGSFSKSLLPALRVGYAIAPATLTAALREAKRVTVWDGDAVTQGALADFLAEGHHAAHVRRATKVYRARRDALLAGLTRSGGLGDHLEVVPSAAGLHVCTLLRDPRLDDVAVAGAAMGAGVFVEPLSVRHLEQPARHGLAFGIGGIPLEGIGPALSSLARVLSSSPPGRPVGG</sequence>
<dbReference type="InterPro" id="IPR015421">
    <property type="entry name" value="PyrdxlP-dep_Trfase_major"/>
</dbReference>
<dbReference type="PROSITE" id="PS50949">
    <property type="entry name" value="HTH_GNTR"/>
    <property type="match status" value="1"/>
</dbReference>
<dbReference type="InterPro" id="IPR015424">
    <property type="entry name" value="PyrdxlP-dep_Trfase"/>
</dbReference>
<dbReference type="CDD" id="cd00609">
    <property type="entry name" value="AAT_like"/>
    <property type="match status" value="1"/>
</dbReference>